<proteinExistence type="predicted"/>
<keyword evidence="2" id="KW-0472">Membrane</keyword>
<gene>
    <name evidence="3" type="ORF">CCAM_LOCUS690</name>
</gene>
<accession>A0A484K5C8</accession>
<feature type="region of interest" description="Disordered" evidence="1">
    <location>
        <begin position="1"/>
        <end position="38"/>
    </location>
</feature>
<dbReference type="OrthoDB" id="1740449at2759"/>
<feature type="compositionally biased region" description="Basic and acidic residues" evidence="1">
    <location>
        <begin position="68"/>
        <end position="93"/>
    </location>
</feature>
<evidence type="ECO:0000313" key="3">
    <source>
        <dbReference type="EMBL" id="VFQ58914.1"/>
    </source>
</evidence>
<sequence length="138" mass="15492">MAGQFDRNPFEEEEVNPFAEQGGRGKSTGLSTFSGGAFFTPNPGSVPSALSPLPHEGFYNSNASVDIPLDKDNTTDYKKKEKELQSKEAELRKREQEVKRREDAAARGSLCCFFLFFPLASLLHIFKMIWFVTFLNCS</sequence>
<evidence type="ECO:0000313" key="4">
    <source>
        <dbReference type="Proteomes" id="UP000595140"/>
    </source>
</evidence>
<keyword evidence="4" id="KW-1185">Reference proteome</keyword>
<dbReference type="Proteomes" id="UP000595140">
    <property type="component" value="Unassembled WGS sequence"/>
</dbReference>
<keyword evidence="2" id="KW-1133">Transmembrane helix</keyword>
<feature type="region of interest" description="Disordered" evidence="1">
    <location>
        <begin position="60"/>
        <end position="93"/>
    </location>
</feature>
<reference evidence="3 4" key="1">
    <citation type="submission" date="2018-04" db="EMBL/GenBank/DDBJ databases">
        <authorList>
            <person name="Vogel A."/>
        </authorList>
    </citation>
    <scope>NUCLEOTIDE SEQUENCE [LARGE SCALE GENOMIC DNA]</scope>
</reference>
<evidence type="ECO:0000256" key="2">
    <source>
        <dbReference type="SAM" id="Phobius"/>
    </source>
</evidence>
<evidence type="ECO:0000256" key="1">
    <source>
        <dbReference type="SAM" id="MobiDB-lite"/>
    </source>
</evidence>
<name>A0A484K5C8_9ASTE</name>
<keyword evidence="2" id="KW-0812">Transmembrane</keyword>
<dbReference type="AlphaFoldDB" id="A0A484K5C8"/>
<dbReference type="EMBL" id="OOIL02000002">
    <property type="protein sequence ID" value="VFQ58914.1"/>
    <property type="molecule type" value="Genomic_DNA"/>
</dbReference>
<organism evidence="3 4">
    <name type="scientific">Cuscuta campestris</name>
    <dbReference type="NCBI Taxonomy" id="132261"/>
    <lineage>
        <taxon>Eukaryota</taxon>
        <taxon>Viridiplantae</taxon>
        <taxon>Streptophyta</taxon>
        <taxon>Embryophyta</taxon>
        <taxon>Tracheophyta</taxon>
        <taxon>Spermatophyta</taxon>
        <taxon>Magnoliopsida</taxon>
        <taxon>eudicotyledons</taxon>
        <taxon>Gunneridae</taxon>
        <taxon>Pentapetalae</taxon>
        <taxon>asterids</taxon>
        <taxon>lamiids</taxon>
        <taxon>Solanales</taxon>
        <taxon>Convolvulaceae</taxon>
        <taxon>Cuscuteae</taxon>
        <taxon>Cuscuta</taxon>
        <taxon>Cuscuta subgen. Grammica</taxon>
        <taxon>Cuscuta sect. Cleistogrammica</taxon>
    </lineage>
</organism>
<protein>
    <submittedName>
        <fullName evidence="3">Uncharacterized protein</fullName>
    </submittedName>
</protein>
<feature type="transmembrane region" description="Helical" evidence="2">
    <location>
        <begin position="104"/>
        <end position="126"/>
    </location>
</feature>